<proteinExistence type="predicted"/>
<protein>
    <submittedName>
        <fullName evidence="1">Uncharacterized protein</fullName>
    </submittedName>
</protein>
<dbReference type="EMBL" id="CM039429">
    <property type="protein sequence ID" value="KAI4348596.1"/>
    <property type="molecule type" value="Genomic_DNA"/>
</dbReference>
<comment type="caution">
    <text evidence="1">The sequence shown here is derived from an EMBL/GenBank/DDBJ whole genome shotgun (WGS) entry which is preliminary data.</text>
</comment>
<evidence type="ECO:0000313" key="1">
    <source>
        <dbReference type="EMBL" id="KAI4348596.1"/>
    </source>
</evidence>
<evidence type="ECO:0000313" key="2">
    <source>
        <dbReference type="Proteomes" id="UP000828941"/>
    </source>
</evidence>
<organism evidence="1 2">
    <name type="scientific">Bauhinia variegata</name>
    <name type="common">Purple orchid tree</name>
    <name type="synonym">Phanera variegata</name>
    <dbReference type="NCBI Taxonomy" id="167791"/>
    <lineage>
        <taxon>Eukaryota</taxon>
        <taxon>Viridiplantae</taxon>
        <taxon>Streptophyta</taxon>
        <taxon>Embryophyta</taxon>
        <taxon>Tracheophyta</taxon>
        <taxon>Spermatophyta</taxon>
        <taxon>Magnoliopsida</taxon>
        <taxon>eudicotyledons</taxon>
        <taxon>Gunneridae</taxon>
        <taxon>Pentapetalae</taxon>
        <taxon>rosids</taxon>
        <taxon>fabids</taxon>
        <taxon>Fabales</taxon>
        <taxon>Fabaceae</taxon>
        <taxon>Cercidoideae</taxon>
        <taxon>Cercideae</taxon>
        <taxon>Bauhiniinae</taxon>
        <taxon>Bauhinia</taxon>
    </lineage>
</organism>
<sequence length="619" mass="69786">MWALRRASVPLRSRGFSMGTSRGACVNLREITCAEDKAGFSESFQRTYDRLLLSNTFYHTGHASLKFSVKKRELSSQADASSIKEEVDLEDGFSELERPAADKDENDDEELELSDDGEDVEEPQNELELSETEIDSAEKKSRETGARSELFKAMLKSTGLSVNDVLDKWVEEGKDLSSSEVSSTMANLRRRRMYGSALQLSEWLEAKEQIDFVEKDYASRLDLLAKMHGLHKAENYIGSIPNSFRGEIIYRTLLANCVRKNKAKKAEEIFNKMRDLEFPLTTFACDQLLLLYKRTNKKKIADVLLLMKKENVKPSLFTYRLLIDAKGGSNDIAGMDQIVDSMKAEGVEPDFQIQGILAKHYASAGLTQKAEAVLTEMEGRSLKGGKLKEHLWVCRSLLCSYAELGNADEVGRIWKVCESNPGIDLSVAAIEAWGKLKKIEEAEAAFEQVLNELNKPSSRPYIALLKVYANNKMLNKGKDLIKRMADSEGRIGPLILNPLVQLYVQSGEVERADAMLQKAVQQNKVRPLFSTYMTIMDEYAKRGDIHNSEKIFHRMRLAGYTSRFTQFQALVQTYVNAKVPAYGIRERIKADNVFPNKALAGQLALVDAFRKTRVSDILD</sequence>
<dbReference type="Proteomes" id="UP000828941">
    <property type="component" value="Chromosome 4"/>
</dbReference>
<name>A0ACB9PJF2_BAUVA</name>
<gene>
    <name evidence="1" type="ORF">L6164_009304</name>
</gene>
<reference evidence="1 2" key="1">
    <citation type="journal article" date="2022" name="DNA Res.">
        <title>Chromosomal-level genome assembly of the orchid tree Bauhinia variegata (Leguminosae; Cercidoideae) supports the allotetraploid origin hypothesis of Bauhinia.</title>
        <authorList>
            <person name="Zhong Y."/>
            <person name="Chen Y."/>
            <person name="Zheng D."/>
            <person name="Pang J."/>
            <person name="Liu Y."/>
            <person name="Luo S."/>
            <person name="Meng S."/>
            <person name="Qian L."/>
            <person name="Wei D."/>
            <person name="Dai S."/>
            <person name="Zhou R."/>
        </authorList>
    </citation>
    <scope>NUCLEOTIDE SEQUENCE [LARGE SCALE GENOMIC DNA]</scope>
    <source>
        <strain evidence="1">BV-YZ2020</strain>
    </source>
</reference>
<accession>A0ACB9PJF2</accession>
<keyword evidence="2" id="KW-1185">Reference proteome</keyword>